<dbReference type="Gene3D" id="1.20.1260.10">
    <property type="match status" value="1"/>
</dbReference>
<proteinExistence type="predicted"/>
<dbReference type="AlphaFoldDB" id="A0A6B3SYI3"/>
<dbReference type="Proteomes" id="UP000482155">
    <property type="component" value="Unassembled WGS sequence"/>
</dbReference>
<name>A0A6B3SYI3_9BURK</name>
<feature type="domain" description="DUF2383" evidence="1">
    <location>
        <begin position="5"/>
        <end position="114"/>
    </location>
</feature>
<dbReference type="InterPro" id="IPR019052">
    <property type="entry name" value="DUF2383"/>
</dbReference>
<comment type="caution">
    <text evidence="2">The sequence shown here is derived from an EMBL/GenBank/DDBJ whole genome shotgun (WGS) entry which is preliminary data.</text>
</comment>
<dbReference type="Pfam" id="PF09537">
    <property type="entry name" value="DUF2383"/>
    <property type="match status" value="1"/>
</dbReference>
<dbReference type="NCBIfam" id="TIGR02284">
    <property type="entry name" value="PA2169 family four-helix-bundle protein"/>
    <property type="match status" value="1"/>
</dbReference>
<dbReference type="EMBL" id="JAAIVB010000075">
    <property type="protein sequence ID" value="NEX63792.1"/>
    <property type="molecule type" value="Genomic_DNA"/>
</dbReference>
<protein>
    <submittedName>
        <fullName evidence="2">PA2169 family four-helix-bundle protein</fullName>
    </submittedName>
</protein>
<keyword evidence="3" id="KW-1185">Reference proteome</keyword>
<reference evidence="2 3" key="1">
    <citation type="submission" date="2020-02" db="EMBL/GenBank/DDBJ databases">
        <authorList>
            <person name="Kim M.K."/>
        </authorList>
    </citation>
    <scope>NUCLEOTIDE SEQUENCE [LARGE SCALE GENOMIC DNA]</scope>
    <source>
        <strain evidence="2 3">17J57-3</strain>
    </source>
</reference>
<dbReference type="InterPro" id="IPR016920">
    <property type="entry name" value="UCP029477"/>
</dbReference>
<dbReference type="RefSeq" id="WP_163967730.1">
    <property type="nucleotide sequence ID" value="NZ_JAAIVB010000075.1"/>
</dbReference>
<organism evidence="2 3">
    <name type="scientific">Noviherbaspirillum galbum</name>
    <dbReference type="NCBI Taxonomy" id="2709383"/>
    <lineage>
        <taxon>Bacteria</taxon>
        <taxon>Pseudomonadati</taxon>
        <taxon>Pseudomonadota</taxon>
        <taxon>Betaproteobacteria</taxon>
        <taxon>Burkholderiales</taxon>
        <taxon>Oxalobacteraceae</taxon>
        <taxon>Noviherbaspirillum</taxon>
    </lineage>
</organism>
<evidence type="ECO:0000313" key="3">
    <source>
        <dbReference type="Proteomes" id="UP000482155"/>
    </source>
</evidence>
<evidence type="ECO:0000259" key="1">
    <source>
        <dbReference type="Pfam" id="PF09537"/>
    </source>
</evidence>
<evidence type="ECO:0000313" key="2">
    <source>
        <dbReference type="EMBL" id="NEX63792.1"/>
    </source>
</evidence>
<dbReference type="InterPro" id="IPR012347">
    <property type="entry name" value="Ferritin-like"/>
</dbReference>
<dbReference type="InterPro" id="IPR011971">
    <property type="entry name" value="CHP02284"/>
</dbReference>
<gene>
    <name evidence="2" type="ORF">G3574_22160</name>
</gene>
<accession>A0A6B3SYI3</accession>
<dbReference type="PIRSF" id="PIRSF029477">
    <property type="entry name" value="UCP029477"/>
    <property type="match status" value="1"/>
</dbReference>
<sequence length="149" mass="16279">MDHDEVIHTLNDLIETTKDGEEGFRTCAENIGDTSLKSFFSNRAQSCAAAAAELQNLVRNYGGDPEKGSGLGGAIHRRWVDIKATLLGGSDASILKECARGETVAVASYRRALERNLPVDVRGVVEKQYQGVLQNHDHVRSLLDQSRIS</sequence>